<sequence length="99" mass="10867">MSSISISLVSLYHLKECSKPDLFYASTAAFVDCPTKIVKADHVPLEKAVHPDSVVVATWEGRLDKAMVHVVTVNTILGHCAIKIHSGQNPLRLNVFQDL</sequence>
<organism evidence="1 2">
    <name type="scientific">Peronosclerospora sorghi</name>
    <dbReference type="NCBI Taxonomy" id="230839"/>
    <lineage>
        <taxon>Eukaryota</taxon>
        <taxon>Sar</taxon>
        <taxon>Stramenopiles</taxon>
        <taxon>Oomycota</taxon>
        <taxon>Peronosporomycetes</taxon>
        <taxon>Peronosporales</taxon>
        <taxon>Peronosporaceae</taxon>
        <taxon>Peronosclerospora</taxon>
    </lineage>
</organism>
<evidence type="ECO:0000313" key="1">
    <source>
        <dbReference type="EMBL" id="KAI9909390.1"/>
    </source>
</evidence>
<dbReference type="EMBL" id="CM047586">
    <property type="protein sequence ID" value="KAI9909390.1"/>
    <property type="molecule type" value="Genomic_DNA"/>
</dbReference>
<comment type="caution">
    <text evidence="1">The sequence shown here is derived from an EMBL/GenBank/DDBJ whole genome shotgun (WGS) entry which is preliminary data.</text>
</comment>
<accession>A0ACC0VSR8</accession>
<reference evidence="1 2" key="1">
    <citation type="journal article" date="2022" name="bioRxiv">
        <title>The genome of the oomycete Peronosclerospora sorghi, a cosmopolitan pathogen of maize and sorghum, is inflated with dispersed pseudogenes.</title>
        <authorList>
            <person name="Fletcher K."/>
            <person name="Martin F."/>
            <person name="Isakeit T."/>
            <person name="Cavanaugh K."/>
            <person name="Magill C."/>
            <person name="Michelmore R."/>
        </authorList>
    </citation>
    <scope>NUCLEOTIDE SEQUENCE [LARGE SCALE GENOMIC DNA]</scope>
    <source>
        <strain evidence="1">P6</strain>
    </source>
</reference>
<name>A0ACC0VSR8_9STRA</name>
<protein>
    <submittedName>
        <fullName evidence="1">Uncharacterized protein</fullName>
    </submittedName>
</protein>
<proteinExistence type="predicted"/>
<evidence type="ECO:0000313" key="2">
    <source>
        <dbReference type="Proteomes" id="UP001163321"/>
    </source>
</evidence>
<gene>
    <name evidence="1" type="ORF">PsorP6_014522</name>
</gene>
<keyword evidence="2" id="KW-1185">Reference proteome</keyword>
<dbReference type="Proteomes" id="UP001163321">
    <property type="component" value="Chromosome 7"/>
</dbReference>